<protein>
    <submittedName>
        <fullName evidence="2">Uncharacterized protein</fullName>
    </submittedName>
</protein>
<evidence type="ECO:0000256" key="1">
    <source>
        <dbReference type="SAM" id="MobiDB-lite"/>
    </source>
</evidence>
<proteinExistence type="predicted"/>
<keyword evidence="3" id="KW-1185">Reference proteome</keyword>
<reference evidence="2" key="1">
    <citation type="submission" date="2013-12" db="EMBL/GenBank/DDBJ databases">
        <authorList>
            <person name="Omoto C.K."/>
            <person name="Sibley D."/>
            <person name="Venepally P."/>
            <person name="Hadjithomas M."/>
            <person name="Karamycheva S."/>
            <person name="Brunk B."/>
            <person name="Roos D."/>
            <person name="Caler E."/>
            <person name="Lorenzi H."/>
        </authorList>
    </citation>
    <scope>NUCLEOTIDE SEQUENCE</scope>
</reference>
<sequence length="452" mass="51615">MEWLFVTPWDPNFLISCWQTRVRPDFRPNALNDYVPFVLRRNDYPDFRHMEISAYFNQPDLYPQGSLWTSEMVRHMLPETEKPRVRRDPFLYFYVPYMCPYRHNCPNIFCVLAHTTAECSCHPLLYKTQPCDPRKARHTDPDRDSEGSPTRRGKGKGHPSATGDEAVDACTYLHDMDDRSLFGNWCYLWELHWLGWRRFGPTLYRYLCEMDPSRRFPFSLRDLVYTMLQTYGPFMSPHQRDHVTILYGDLKTYARDPGRPKCPFETRINNQPLNPLNLDDALLSQLDVFRDTFKEYVIPQGFSYATPVDLLGAELAGSAPLMSASAAPIPTVSVANTGAMSNAMGMSSSAPMLDSFVPPPPPPPPPPSSFPLIILMEENARLCWLFQRQILSRFKENIPLLDRRTNNLIAAPQLVLGAGVLHDPALHYKLPTRLRNAGFRAGGPGGDRGAAQ</sequence>
<gene>
    <name evidence="2" type="ORF">GNI_077040</name>
</gene>
<dbReference type="OrthoDB" id="514276at2759"/>
<feature type="non-terminal residue" evidence="2">
    <location>
        <position position="452"/>
    </location>
</feature>
<dbReference type="Proteomes" id="UP000019763">
    <property type="component" value="Unassembled WGS sequence"/>
</dbReference>
<dbReference type="AlphaFoldDB" id="A0A023B6T0"/>
<dbReference type="VEuPathDB" id="CryptoDB:GNI_077040"/>
<name>A0A023B6T0_GRENI</name>
<comment type="caution">
    <text evidence="2">The sequence shown here is derived from an EMBL/GenBank/DDBJ whole genome shotgun (WGS) entry which is preliminary data.</text>
</comment>
<feature type="region of interest" description="Disordered" evidence="1">
    <location>
        <begin position="132"/>
        <end position="162"/>
    </location>
</feature>
<evidence type="ECO:0000313" key="2">
    <source>
        <dbReference type="EMBL" id="EZG66718.1"/>
    </source>
</evidence>
<evidence type="ECO:0000313" key="3">
    <source>
        <dbReference type="Proteomes" id="UP000019763"/>
    </source>
</evidence>
<dbReference type="EMBL" id="AFNH02000578">
    <property type="protein sequence ID" value="EZG66718.1"/>
    <property type="molecule type" value="Genomic_DNA"/>
</dbReference>
<feature type="compositionally biased region" description="Basic and acidic residues" evidence="1">
    <location>
        <begin position="132"/>
        <end position="146"/>
    </location>
</feature>
<dbReference type="RefSeq" id="XP_011130512.1">
    <property type="nucleotide sequence ID" value="XM_011132210.1"/>
</dbReference>
<organism evidence="2 3">
    <name type="scientific">Gregarina niphandrodes</name>
    <name type="common">Septate eugregarine</name>
    <dbReference type="NCBI Taxonomy" id="110365"/>
    <lineage>
        <taxon>Eukaryota</taxon>
        <taxon>Sar</taxon>
        <taxon>Alveolata</taxon>
        <taxon>Apicomplexa</taxon>
        <taxon>Conoidasida</taxon>
        <taxon>Gregarinasina</taxon>
        <taxon>Eugregarinorida</taxon>
        <taxon>Gregarinidae</taxon>
        <taxon>Gregarina</taxon>
    </lineage>
</organism>
<accession>A0A023B6T0</accession>
<dbReference type="GeneID" id="22912798"/>